<keyword evidence="1" id="KW-0812">Transmembrane</keyword>
<protein>
    <submittedName>
        <fullName evidence="2">Uncharacterized protein</fullName>
    </submittedName>
</protein>
<keyword evidence="3" id="KW-1185">Reference proteome</keyword>
<name>A0ABU9JQD4_9GAMM</name>
<proteinExistence type="predicted"/>
<evidence type="ECO:0000313" key="2">
    <source>
        <dbReference type="EMBL" id="MEL3954090.1"/>
    </source>
</evidence>
<comment type="caution">
    <text evidence="2">The sequence shown here is derived from an EMBL/GenBank/DDBJ whole genome shotgun (WGS) entry which is preliminary data.</text>
</comment>
<feature type="transmembrane region" description="Helical" evidence="1">
    <location>
        <begin position="6"/>
        <end position="25"/>
    </location>
</feature>
<dbReference type="Proteomes" id="UP001455088">
    <property type="component" value="Unassembled WGS sequence"/>
</dbReference>
<dbReference type="RefSeq" id="WP_019183543.1">
    <property type="nucleotide sequence ID" value="NZ_JBBYHY010000005.1"/>
</dbReference>
<keyword evidence="1" id="KW-0472">Membrane</keyword>
<dbReference type="EMBL" id="JBBYHY010000005">
    <property type="protein sequence ID" value="MEL3954090.1"/>
    <property type="molecule type" value="Genomic_DNA"/>
</dbReference>
<evidence type="ECO:0000256" key="1">
    <source>
        <dbReference type="SAM" id="Phobius"/>
    </source>
</evidence>
<sequence length="47" mass="5203">MNAAFKIFLLAGALLYGLPGLVWWVNHRRAKRARLAQGAISVEVRAP</sequence>
<reference evidence="2 3" key="1">
    <citation type="submission" date="2024-04" db="EMBL/GenBank/DDBJ databases">
        <title>Bacterial endophytes with biocontrol capabilities against important plant pathogens.</title>
        <authorList>
            <person name="Alayande K.A."/>
        </authorList>
    </citation>
    <scope>NUCLEOTIDE SEQUENCE [LARGE SCALE GENOMIC DNA]</scope>
    <source>
        <strain evidence="2 3">KV22</strain>
    </source>
</reference>
<organism evidence="2 3">
    <name type="scientific">Stenotrophomonas bentonitica</name>
    <dbReference type="NCBI Taxonomy" id="1450134"/>
    <lineage>
        <taxon>Bacteria</taxon>
        <taxon>Pseudomonadati</taxon>
        <taxon>Pseudomonadota</taxon>
        <taxon>Gammaproteobacteria</taxon>
        <taxon>Lysobacterales</taxon>
        <taxon>Lysobacteraceae</taxon>
        <taxon>Stenotrophomonas</taxon>
    </lineage>
</organism>
<keyword evidence="1" id="KW-1133">Transmembrane helix</keyword>
<evidence type="ECO:0000313" key="3">
    <source>
        <dbReference type="Proteomes" id="UP001455088"/>
    </source>
</evidence>
<accession>A0ABU9JQD4</accession>
<gene>
    <name evidence="2" type="ORF">AAE039_11005</name>
</gene>